<protein>
    <recommendedName>
        <fullName evidence="5 6">Dephospho-CoA kinase</fullName>
        <ecNumber evidence="5 6">2.7.1.24</ecNumber>
    </recommendedName>
    <alternativeName>
        <fullName evidence="5">Dephosphocoenzyme A kinase</fullName>
    </alternativeName>
</protein>
<comment type="similarity">
    <text evidence="1 5">Belongs to the CoaE family.</text>
</comment>
<reference evidence="7 8" key="1">
    <citation type="submission" date="2017-05" db="EMBL/GenBank/DDBJ databases">
        <authorList>
            <person name="Song R."/>
            <person name="Chenine A.L."/>
            <person name="Ruprecht R.M."/>
        </authorList>
    </citation>
    <scope>NUCLEOTIDE SEQUENCE [LARGE SCALE GENOMIC DNA]</scope>
    <source>
        <strain evidence="7 8">CECT 8899</strain>
    </source>
</reference>
<dbReference type="PANTHER" id="PTHR10695">
    <property type="entry name" value="DEPHOSPHO-COA KINASE-RELATED"/>
    <property type="match status" value="1"/>
</dbReference>
<dbReference type="Gene3D" id="3.40.50.300">
    <property type="entry name" value="P-loop containing nucleotide triphosphate hydrolases"/>
    <property type="match status" value="1"/>
</dbReference>
<dbReference type="NCBIfam" id="TIGR00152">
    <property type="entry name" value="dephospho-CoA kinase"/>
    <property type="match status" value="1"/>
</dbReference>
<dbReference type="Pfam" id="PF01121">
    <property type="entry name" value="CoaE"/>
    <property type="match status" value="1"/>
</dbReference>
<dbReference type="PANTHER" id="PTHR10695:SF46">
    <property type="entry name" value="BIFUNCTIONAL COENZYME A SYNTHASE-RELATED"/>
    <property type="match status" value="1"/>
</dbReference>
<keyword evidence="5" id="KW-0963">Cytoplasm</keyword>
<dbReference type="Proteomes" id="UP000201613">
    <property type="component" value="Unassembled WGS sequence"/>
</dbReference>
<evidence type="ECO:0000256" key="2">
    <source>
        <dbReference type="ARBA" id="ARBA00022741"/>
    </source>
</evidence>
<comment type="subcellular location">
    <subcellularLocation>
        <location evidence="5">Cytoplasm</location>
    </subcellularLocation>
</comment>
<keyword evidence="2 5" id="KW-0547">Nucleotide-binding</keyword>
<evidence type="ECO:0000313" key="7">
    <source>
        <dbReference type="EMBL" id="SMY07197.1"/>
    </source>
</evidence>
<dbReference type="GO" id="GO:0005737">
    <property type="term" value="C:cytoplasm"/>
    <property type="evidence" value="ECO:0007669"/>
    <property type="project" value="UniProtKB-SubCell"/>
</dbReference>
<dbReference type="GO" id="GO:0005524">
    <property type="term" value="F:ATP binding"/>
    <property type="evidence" value="ECO:0007669"/>
    <property type="project" value="UniProtKB-UniRule"/>
</dbReference>
<accession>A0A238LBT8</accession>
<keyword evidence="3 5" id="KW-0067">ATP-binding</keyword>
<evidence type="ECO:0000313" key="8">
    <source>
        <dbReference type="Proteomes" id="UP000201613"/>
    </source>
</evidence>
<feature type="binding site" evidence="5">
    <location>
        <begin position="12"/>
        <end position="17"/>
    </location>
    <ligand>
        <name>ATP</name>
        <dbReference type="ChEBI" id="CHEBI:30616"/>
    </ligand>
</feature>
<evidence type="ECO:0000256" key="1">
    <source>
        <dbReference type="ARBA" id="ARBA00009018"/>
    </source>
</evidence>
<dbReference type="PROSITE" id="PS51219">
    <property type="entry name" value="DPCK"/>
    <property type="match status" value="1"/>
</dbReference>
<keyword evidence="4 5" id="KW-0173">Coenzyme A biosynthesis</keyword>
<evidence type="ECO:0000256" key="4">
    <source>
        <dbReference type="ARBA" id="ARBA00022993"/>
    </source>
</evidence>
<name>A0A238LBT8_9RHOB</name>
<dbReference type="OrthoDB" id="9812943at2"/>
<dbReference type="InterPro" id="IPR001977">
    <property type="entry name" value="Depp_CoAkinase"/>
</dbReference>
<dbReference type="EMBL" id="FXZK01000001">
    <property type="protein sequence ID" value="SMY07197.1"/>
    <property type="molecule type" value="Genomic_DNA"/>
</dbReference>
<dbReference type="AlphaFoldDB" id="A0A238LBT8"/>
<dbReference type="GO" id="GO:0015937">
    <property type="term" value="P:coenzyme A biosynthetic process"/>
    <property type="evidence" value="ECO:0007669"/>
    <property type="project" value="UniProtKB-UniRule"/>
</dbReference>
<evidence type="ECO:0000256" key="6">
    <source>
        <dbReference type="NCBIfam" id="TIGR00152"/>
    </source>
</evidence>
<dbReference type="RefSeq" id="WP_093991267.1">
    <property type="nucleotide sequence ID" value="NZ_FXZK01000001.1"/>
</dbReference>
<sequence>MTFRLGLTGSIGMGKSTTAQMFADEGVPVWDADAAVHRLYAKGGAAVKVLQDAMPSVVRDGEVSRELIKQRIAEDPNALAWVERHVHPLVAADRALFAENSTAPITLFDVPLLFETGSERWMDAVVVVSAPAEVQEARAMARPGMTREQLDLILSRQMPDADKRARADYIVSSLTMDGARASVREILAQIKESLPDATA</sequence>
<dbReference type="HAMAP" id="MF_00376">
    <property type="entry name" value="Dephospho_CoA_kinase"/>
    <property type="match status" value="1"/>
</dbReference>
<dbReference type="InterPro" id="IPR027417">
    <property type="entry name" value="P-loop_NTPase"/>
</dbReference>
<dbReference type="UniPathway" id="UPA00241">
    <property type="reaction ID" value="UER00356"/>
</dbReference>
<organism evidence="7 8">
    <name type="scientific">Flavimaricola marinus</name>
    <dbReference type="NCBI Taxonomy" id="1819565"/>
    <lineage>
        <taxon>Bacteria</taxon>
        <taxon>Pseudomonadati</taxon>
        <taxon>Pseudomonadota</taxon>
        <taxon>Alphaproteobacteria</taxon>
        <taxon>Rhodobacterales</taxon>
        <taxon>Paracoccaceae</taxon>
        <taxon>Flavimaricola</taxon>
    </lineage>
</organism>
<comment type="catalytic activity">
    <reaction evidence="5">
        <text>3'-dephospho-CoA + ATP = ADP + CoA + H(+)</text>
        <dbReference type="Rhea" id="RHEA:18245"/>
        <dbReference type="ChEBI" id="CHEBI:15378"/>
        <dbReference type="ChEBI" id="CHEBI:30616"/>
        <dbReference type="ChEBI" id="CHEBI:57287"/>
        <dbReference type="ChEBI" id="CHEBI:57328"/>
        <dbReference type="ChEBI" id="CHEBI:456216"/>
        <dbReference type="EC" id="2.7.1.24"/>
    </reaction>
</comment>
<gene>
    <name evidence="5 7" type="primary">coaE</name>
    <name evidence="7" type="ORF">LOM8899_01329</name>
</gene>
<dbReference type="EC" id="2.7.1.24" evidence="5 6"/>
<keyword evidence="5 7" id="KW-0808">Transferase</keyword>
<comment type="pathway">
    <text evidence="5">Cofactor biosynthesis; coenzyme A biosynthesis; CoA from (R)-pantothenate: step 5/5.</text>
</comment>
<keyword evidence="5 7" id="KW-0418">Kinase</keyword>
<evidence type="ECO:0000256" key="5">
    <source>
        <dbReference type="HAMAP-Rule" id="MF_00376"/>
    </source>
</evidence>
<dbReference type="GO" id="GO:0004140">
    <property type="term" value="F:dephospho-CoA kinase activity"/>
    <property type="evidence" value="ECO:0007669"/>
    <property type="project" value="UniProtKB-UniRule"/>
</dbReference>
<comment type="function">
    <text evidence="5">Catalyzes the phosphorylation of the 3'-hydroxyl group of dephosphocoenzyme A to form coenzyme A.</text>
</comment>
<keyword evidence="8" id="KW-1185">Reference proteome</keyword>
<evidence type="ECO:0000256" key="3">
    <source>
        <dbReference type="ARBA" id="ARBA00022840"/>
    </source>
</evidence>
<dbReference type="CDD" id="cd02022">
    <property type="entry name" value="DPCK"/>
    <property type="match status" value="1"/>
</dbReference>
<dbReference type="SUPFAM" id="SSF52540">
    <property type="entry name" value="P-loop containing nucleoside triphosphate hydrolases"/>
    <property type="match status" value="1"/>
</dbReference>
<proteinExistence type="inferred from homology"/>